<keyword evidence="12 21" id="KW-0547">Nucleotide-binding</keyword>
<dbReference type="InterPro" id="IPR011009">
    <property type="entry name" value="Kinase-like_dom_sf"/>
</dbReference>
<evidence type="ECO:0000256" key="1">
    <source>
        <dbReference type="ARBA" id="ARBA00004162"/>
    </source>
</evidence>
<proteinExistence type="inferred from homology"/>
<dbReference type="FunFam" id="3.30.200.20:FF:000432">
    <property type="entry name" value="LRR receptor-like serine/threonine-protein kinase EFR"/>
    <property type="match status" value="1"/>
</dbReference>
<keyword evidence="9 22" id="KW-0812">Transmembrane</keyword>
<dbReference type="FunFam" id="1.10.510.10:FF:000358">
    <property type="entry name" value="Putative leucine-rich repeat receptor-like serine/threonine-protein kinase"/>
    <property type="match status" value="1"/>
</dbReference>
<comment type="similarity">
    <text evidence="2">Belongs to the RLP family.</text>
</comment>
<keyword evidence="17" id="KW-0675">Receptor</keyword>
<dbReference type="EC" id="2.7.11.1" evidence="3"/>
<keyword evidence="16 22" id="KW-0472">Membrane</keyword>
<evidence type="ECO:0000256" key="16">
    <source>
        <dbReference type="ARBA" id="ARBA00023136"/>
    </source>
</evidence>
<dbReference type="AlphaFoldDB" id="A0AAW1M970"/>
<keyword evidence="5" id="KW-0723">Serine/threonine-protein kinase</keyword>
<evidence type="ECO:0000256" key="5">
    <source>
        <dbReference type="ARBA" id="ARBA00022527"/>
    </source>
</evidence>
<dbReference type="EMBL" id="JBDFQZ010000003">
    <property type="protein sequence ID" value="KAK9743108.1"/>
    <property type="molecule type" value="Genomic_DNA"/>
</dbReference>
<feature type="transmembrane region" description="Helical" evidence="22">
    <location>
        <begin position="181"/>
        <end position="204"/>
    </location>
</feature>
<comment type="catalytic activity">
    <reaction evidence="20">
        <text>L-seryl-[protein] + ATP = O-phospho-L-seryl-[protein] + ADP + H(+)</text>
        <dbReference type="Rhea" id="RHEA:17989"/>
        <dbReference type="Rhea" id="RHEA-COMP:9863"/>
        <dbReference type="Rhea" id="RHEA-COMP:11604"/>
        <dbReference type="ChEBI" id="CHEBI:15378"/>
        <dbReference type="ChEBI" id="CHEBI:29999"/>
        <dbReference type="ChEBI" id="CHEBI:30616"/>
        <dbReference type="ChEBI" id="CHEBI:83421"/>
        <dbReference type="ChEBI" id="CHEBI:456216"/>
        <dbReference type="EC" id="2.7.11.1"/>
    </reaction>
</comment>
<evidence type="ECO:0000259" key="23">
    <source>
        <dbReference type="PROSITE" id="PS50011"/>
    </source>
</evidence>
<dbReference type="InterPro" id="IPR017441">
    <property type="entry name" value="Protein_kinase_ATP_BS"/>
</dbReference>
<dbReference type="InterPro" id="IPR000719">
    <property type="entry name" value="Prot_kinase_dom"/>
</dbReference>
<dbReference type="Pfam" id="PF00069">
    <property type="entry name" value="Pkinase"/>
    <property type="match status" value="1"/>
</dbReference>
<keyword evidence="7" id="KW-0433">Leucine-rich repeat</keyword>
<protein>
    <recommendedName>
        <fullName evidence="3">non-specific serine/threonine protein kinase</fullName>
        <ecNumber evidence="3">2.7.11.1</ecNumber>
    </recommendedName>
</protein>
<evidence type="ECO:0000256" key="20">
    <source>
        <dbReference type="ARBA" id="ARBA00048679"/>
    </source>
</evidence>
<gene>
    <name evidence="24" type="ORF">RND81_03G217900</name>
</gene>
<comment type="caution">
    <text evidence="24">The sequence shown here is derived from an EMBL/GenBank/DDBJ whole genome shotgun (WGS) entry which is preliminary data.</text>
</comment>
<feature type="binding site" evidence="21">
    <location>
        <position position="266"/>
    </location>
    <ligand>
        <name>ATP</name>
        <dbReference type="ChEBI" id="CHEBI:30616"/>
    </ligand>
</feature>
<evidence type="ECO:0000256" key="9">
    <source>
        <dbReference type="ARBA" id="ARBA00022692"/>
    </source>
</evidence>
<evidence type="ECO:0000256" key="2">
    <source>
        <dbReference type="ARBA" id="ARBA00009592"/>
    </source>
</evidence>
<dbReference type="InterPro" id="IPR001611">
    <property type="entry name" value="Leu-rich_rpt"/>
</dbReference>
<evidence type="ECO:0000256" key="13">
    <source>
        <dbReference type="ARBA" id="ARBA00022777"/>
    </source>
</evidence>
<evidence type="ECO:0000256" key="8">
    <source>
        <dbReference type="ARBA" id="ARBA00022679"/>
    </source>
</evidence>
<dbReference type="PANTHER" id="PTHR27008">
    <property type="entry name" value="OS04G0122200 PROTEIN"/>
    <property type="match status" value="1"/>
</dbReference>
<keyword evidence="6" id="KW-0597">Phosphoprotein</keyword>
<evidence type="ECO:0000256" key="22">
    <source>
        <dbReference type="SAM" id="Phobius"/>
    </source>
</evidence>
<dbReference type="Gene3D" id="3.30.200.20">
    <property type="entry name" value="Phosphorylase Kinase, domain 1"/>
    <property type="match status" value="1"/>
</dbReference>
<dbReference type="PANTHER" id="PTHR27008:SF499">
    <property type="entry name" value="OS06G0581500 PROTEIN"/>
    <property type="match status" value="1"/>
</dbReference>
<evidence type="ECO:0000256" key="12">
    <source>
        <dbReference type="ARBA" id="ARBA00022741"/>
    </source>
</evidence>
<comment type="subcellular location">
    <subcellularLocation>
        <location evidence="1">Cell membrane</location>
        <topology evidence="1">Single-pass membrane protein</topology>
    </subcellularLocation>
</comment>
<feature type="domain" description="Protein kinase" evidence="23">
    <location>
        <begin position="239"/>
        <end position="501"/>
    </location>
</feature>
<dbReference type="EMBL" id="JBDFQZ010000003">
    <property type="protein sequence ID" value="KAK9743107.1"/>
    <property type="molecule type" value="Genomic_DNA"/>
</dbReference>
<dbReference type="GO" id="GO:0005524">
    <property type="term" value="F:ATP binding"/>
    <property type="evidence" value="ECO:0007669"/>
    <property type="project" value="UniProtKB-UniRule"/>
</dbReference>
<keyword evidence="13" id="KW-0418">Kinase</keyword>
<sequence>MDLSNNELNGTLDSELFQATATFVELDLSYNHLEGPLPLAISKQIGLGKLGLSSNNFSGQLPDGLSECTQLQYLYMNKNSFNGDIPSSYASLASLQEIDLSQNNLSGPIPAFFSKIPSIYYLNLSYNDFQGRVPTNSVFANASAIFLAGNTRLCGGITELHLPRCIEKENMEKKKGTTSHALKLIIPVICAVVVVVAIVIRTYLTCTRKKKTPSSLDLVMGKEIMKVSYDMLLKATGGFSTERLLGSGSFGSVFKGDLDGKTVAVKVINLEHHASSQSFLAECKALRNVRHRNLVGIITACSSIDFQGNDFRALVYEFMPNGSLDKWLHGVVGTLSLLQRVGVAIDVAHALNYLHHECETAIVHCDLKPSNILLDDDMVAHVGDFGLARFLTEPRHPNQSSTIGIAGTTGYAAPEYGLGSEASTAGDRYSYGILLLELITGKNPTDDMFKDGYDLHMYGEAALPDQVIEIVDPTLEEGNLTKEVNDRREIQDALQRRVECIISVISVGVSCSNHLPQDRMKITDAISKLQAARDNLLKAKNKQSV</sequence>
<keyword evidence="8" id="KW-0808">Transferase</keyword>
<dbReference type="InterPro" id="IPR032675">
    <property type="entry name" value="LRR_dom_sf"/>
</dbReference>
<evidence type="ECO:0000256" key="17">
    <source>
        <dbReference type="ARBA" id="ARBA00023170"/>
    </source>
</evidence>
<evidence type="ECO:0000256" key="15">
    <source>
        <dbReference type="ARBA" id="ARBA00022989"/>
    </source>
</evidence>
<dbReference type="PROSITE" id="PS00107">
    <property type="entry name" value="PROTEIN_KINASE_ATP"/>
    <property type="match status" value="1"/>
</dbReference>
<dbReference type="SMART" id="SM00220">
    <property type="entry name" value="S_TKc"/>
    <property type="match status" value="1"/>
</dbReference>
<evidence type="ECO:0000256" key="7">
    <source>
        <dbReference type="ARBA" id="ARBA00022614"/>
    </source>
</evidence>
<keyword evidence="10" id="KW-0732">Signal</keyword>
<keyword evidence="25" id="KW-1185">Reference proteome</keyword>
<evidence type="ECO:0000256" key="11">
    <source>
        <dbReference type="ARBA" id="ARBA00022737"/>
    </source>
</evidence>
<dbReference type="PROSITE" id="PS00108">
    <property type="entry name" value="PROTEIN_KINASE_ST"/>
    <property type="match status" value="1"/>
</dbReference>
<dbReference type="PROSITE" id="PS50011">
    <property type="entry name" value="PROTEIN_KINASE_DOM"/>
    <property type="match status" value="1"/>
</dbReference>
<comment type="catalytic activity">
    <reaction evidence="19">
        <text>L-threonyl-[protein] + ATP = O-phospho-L-threonyl-[protein] + ADP + H(+)</text>
        <dbReference type="Rhea" id="RHEA:46608"/>
        <dbReference type="Rhea" id="RHEA-COMP:11060"/>
        <dbReference type="Rhea" id="RHEA-COMP:11605"/>
        <dbReference type="ChEBI" id="CHEBI:15378"/>
        <dbReference type="ChEBI" id="CHEBI:30013"/>
        <dbReference type="ChEBI" id="CHEBI:30616"/>
        <dbReference type="ChEBI" id="CHEBI:61977"/>
        <dbReference type="ChEBI" id="CHEBI:456216"/>
        <dbReference type="EC" id="2.7.11.1"/>
    </reaction>
</comment>
<keyword evidence="18" id="KW-0325">Glycoprotein</keyword>
<evidence type="ECO:0000256" key="4">
    <source>
        <dbReference type="ARBA" id="ARBA00022475"/>
    </source>
</evidence>
<evidence type="ECO:0000313" key="25">
    <source>
        <dbReference type="Proteomes" id="UP001443914"/>
    </source>
</evidence>
<dbReference type="FunFam" id="3.80.10.10:FF:000111">
    <property type="entry name" value="LRR receptor-like serine/threonine-protein kinase ERECTA"/>
    <property type="match status" value="1"/>
</dbReference>
<dbReference type="InterPro" id="IPR051809">
    <property type="entry name" value="Plant_receptor-like_S/T_kinase"/>
</dbReference>
<evidence type="ECO:0000256" key="3">
    <source>
        <dbReference type="ARBA" id="ARBA00012513"/>
    </source>
</evidence>
<reference evidence="24 25" key="1">
    <citation type="submission" date="2024-03" db="EMBL/GenBank/DDBJ databases">
        <title>WGS assembly of Saponaria officinalis var. Norfolk2.</title>
        <authorList>
            <person name="Jenkins J."/>
            <person name="Shu S."/>
            <person name="Grimwood J."/>
            <person name="Barry K."/>
            <person name="Goodstein D."/>
            <person name="Schmutz J."/>
            <person name="Leebens-Mack J."/>
            <person name="Osbourn A."/>
        </authorList>
    </citation>
    <scope>NUCLEOTIDE SEQUENCE [LARGE SCALE GENOMIC DNA]</scope>
    <source>
        <strain evidence="25">cv. Norfolk2</strain>
        <strain evidence="24">JIC</strain>
        <tissue evidence="24">Leaf</tissue>
    </source>
</reference>
<keyword evidence="11" id="KW-0677">Repeat</keyword>
<dbReference type="GO" id="GO:0004674">
    <property type="term" value="F:protein serine/threonine kinase activity"/>
    <property type="evidence" value="ECO:0007669"/>
    <property type="project" value="UniProtKB-KW"/>
</dbReference>
<organism evidence="24 25">
    <name type="scientific">Saponaria officinalis</name>
    <name type="common">Common soapwort</name>
    <name type="synonym">Lychnis saponaria</name>
    <dbReference type="NCBI Taxonomy" id="3572"/>
    <lineage>
        <taxon>Eukaryota</taxon>
        <taxon>Viridiplantae</taxon>
        <taxon>Streptophyta</taxon>
        <taxon>Embryophyta</taxon>
        <taxon>Tracheophyta</taxon>
        <taxon>Spermatophyta</taxon>
        <taxon>Magnoliopsida</taxon>
        <taxon>eudicotyledons</taxon>
        <taxon>Gunneridae</taxon>
        <taxon>Pentapetalae</taxon>
        <taxon>Caryophyllales</taxon>
        <taxon>Caryophyllaceae</taxon>
        <taxon>Caryophylleae</taxon>
        <taxon>Saponaria</taxon>
    </lineage>
</organism>
<dbReference type="Proteomes" id="UP001443914">
    <property type="component" value="Unassembled WGS sequence"/>
</dbReference>
<evidence type="ECO:0000256" key="18">
    <source>
        <dbReference type="ARBA" id="ARBA00023180"/>
    </source>
</evidence>
<dbReference type="Gene3D" id="3.80.10.10">
    <property type="entry name" value="Ribonuclease Inhibitor"/>
    <property type="match status" value="1"/>
</dbReference>
<evidence type="ECO:0000256" key="10">
    <source>
        <dbReference type="ARBA" id="ARBA00022729"/>
    </source>
</evidence>
<dbReference type="Gene3D" id="1.10.510.10">
    <property type="entry name" value="Transferase(Phosphotransferase) domain 1"/>
    <property type="match status" value="1"/>
</dbReference>
<keyword evidence="4" id="KW-1003">Cell membrane</keyword>
<dbReference type="SUPFAM" id="SSF52058">
    <property type="entry name" value="L domain-like"/>
    <property type="match status" value="1"/>
</dbReference>
<keyword evidence="14 21" id="KW-0067">ATP-binding</keyword>
<evidence type="ECO:0000256" key="6">
    <source>
        <dbReference type="ARBA" id="ARBA00022553"/>
    </source>
</evidence>
<evidence type="ECO:0000313" key="24">
    <source>
        <dbReference type="EMBL" id="KAK9743108.1"/>
    </source>
</evidence>
<dbReference type="InterPro" id="IPR008271">
    <property type="entry name" value="Ser/Thr_kinase_AS"/>
</dbReference>
<evidence type="ECO:0000256" key="19">
    <source>
        <dbReference type="ARBA" id="ARBA00047899"/>
    </source>
</evidence>
<evidence type="ECO:0000256" key="21">
    <source>
        <dbReference type="PROSITE-ProRule" id="PRU10141"/>
    </source>
</evidence>
<evidence type="ECO:0000256" key="14">
    <source>
        <dbReference type="ARBA" id="ARBA00022840"/>
    </source>
</evidence>
<keyword evidence="15 22" id="KW-1133">Transmembrane helix</keyword>
<dbReference type="Pfam" id="PF00560">
    <property type="entry name" value="LRR_1"/>
    <property type="match status" value="3"/>
</dbReference>
<dbReference type="SUPFAM" id="SSF56112">
    <property type="entry name" value="Protein kinase-like (PK-like)"/>
    <property type="match status" value="1"/>
</dbReference>
<dbReference type="GO" id="GO:0005886">
    <property type="term" value="C:plasma membrane"/>
    <property type="evidence" value="ECO:0007669"/>
    <property type="project" value="UniProtKB-SubCell"/>
</dbReference>
<name>A0AAW1M970_SAPOF</name>
<accession>A0AAW1M970</accession>